<keyword evidence="6" id="KW-0680">Restriction system</keyword>
<evidence type="ECO:0000256" key="7">
    <source>
        <dbReference type="ARBA" id="ARBA00047942"/>
    </source>
</evidence>
<feature type="coiled-coil region" evidence="8">
    <location>
        <begin position="453"/>
        <end position="487"/>
    </location>
</feature>
<evidence type="ECO:0000256" key="2">
    <source>
        <dbReference type="ARBA" id="ARBA00011900"/>
    </source>
</evidence>
<dbReference type="RefSeq" id="WP_072909446.1">
    <property type="nucleotide sequence ID" value="NZ_FQZT01000012.1"/>
</dbReference>
<dbReference type="InterPro" id="IPR022749">
    <property type="entry name" value="D12N6_MeTrfase_N"/>
</dbReference>
<dbReference type="Pfam" id="PF02384">
    <property type="entry name" value="N6_Mtase"/>
    <property type="match status" value="1"/>
</dbReference>
<dbReference type="PRINTS" id="PR00507">
    <property type="entry name" value="N12N6MTFRASE"/>
</dbReference>
<dbReference type="Pfam" id="PF12161">
    <property type="entry name" value="HsdM_N"/>
    <property type="match status" value="1"/>
</dbReference>
<keyword evidence="3" id="KW-0489">Methyltransferase</keyword>
<dbReference type="InterPro" id="IPR002052">
    <property type="entry name" value="DNA_methylase_N6_adenine_CS"/>
</dbReference>
<dbReference type="GO" id="GO:0009307">
    <property type="term" value="P:DNA restriction-modification system"/>
    <property type="evidence" value="ECO:0007669"/>
    <property type="project" value="UniProtKB-KW"/>
</dbReference>
<dbReference type="InterPro" id="IPR029063">
    <property type="entry name" value="SAM-dependent_MTases_sf"/>
</dbReference>
<dbReference type="STRING" id="1122189.SAMN02745165_02885"/>
<keyword evidence="4" id="KW-0808">Transferase</keyword>
<evidence type="ECO:0000256" key="4">
    <source>
        <dbReference type="ARBA" id="ARBA00022679"/>
    </source>
</evidence>
<dbReference type="Proteomes" id="UP000184171">
    <property type="component" value="Unassembled WGS sequence"/>
</dbReference>
<dbReference type="InterPro" id="IPR051537">
    <property type="entry name" value="DNA_Adenine_Mtase"/>
</dbReference>
<name>A0A1M6L6D6_MALRU</name>
<dbReference type="PANTHER" id="PTHR42933">
    <property type="entry name" value="SLR6095 PROTEIN"/>
    <property type="match status" value="1"/>
</dbReference>
<reference evidence="11 12" key="1">
    <citation type="submission" date="2016-11" db="EMBL/GenBank/DDBJ databases">
        <authorList>
            <person name="Jaros S."/>
            <person name="Januszkiewicz K."/>
            <person name="Wedrychowicz H."/>
        </authorList>
    </citation>
    <scope>NUCLEOTIDE SEQUENCE [LARGE SCALE GENOMIC DNA]</scope>
    <source>
        <strain evidence="11 12">DSM 5091</strain>
    </source>
</reference>
<gene>
    <name evidence="11" type="ORF">SAMN02745165_02885</name>
</gene>
<dbReference type="InterPro" id="IPR038333">
    <property type="entry name" value="T1MK-like_N_sf"/>
</dbReference>
<dbReference type="GO" id="GO:0003677">
    <property type="term" value="F:DNA binding"/>
    <property type="evidence" value="ECO:0007669"/>
    <property type="project" value="InterPro"/>
</dbReference>
<evidence type="ECO:0000256" key="8">
    <source>
        <dbReference type="SAM" id="Coils"/>
    </source>
</evidence>
<dbReference type="InterPro" id="IPR003356">
    <property type="entry name" value="DNA_methylase_A-5"/>
</dbReference>
<dbReference type="AlphaFoldDB" id="A0A1M6L6D6"/>
<protein>
    <recommendedName>
        <fullName evidence="2">site-specific DNA-methyltransferase (adenine-specific)</fullName>
        <ecNumber evidence="2">2.1.1.72</ecNumber>
    </recommendedName>
</protein>
<proteinExistence type="inferred from homology"/>
<evidence type="ECO:0000256" key="5">
    <source>
        <dbReference type="ARBA" id="ARBA00022691"/>
    </source>
</evidence>
<organism evidence="11 12">
    <name type="scientific">Malonomonas rubra DSM 5091</name>
    <dbReference type="NCBI Taxonomy" id="1122189"/>
    <lineage>
        <taxon>Bacteria</taxon>
        <taxon>Pseudomonadati</taxon>
        <taxon>Thermodesulfobacteriota</taxon>
        <taxon>Desulfuromonadia</taxon>
        <taxon>Desulfuromonadales</taxon>
        <taxon>Geopsychrobacteraceae</taxon>
        <taxon>Malonomonas</taxon>
    </lineage>
</organism>
<evidence type="ECO:0000256" key="6">
    <source>
        <dbReference type="ARBA" id="ARBA00022747"/>
    </source>
</evidence>
<accession>A0A1M6L6D6</accession>
<dbReference type="GO" id="GO:0009007">
    <property type="term" value="F:site-specific DNA-methyltransferase (adenine-specific) activity"/>
    <property type="evidence" value="ECO:0007669"/>
    <property type="project" value="UniProtKB-EC"/>
</dbReference>
<evidence type="ECO:0000256" key="3">
    <source>
        <dbReference type="ARBA" id="ARBA00022603"/>
    </source>
</evidence>
<dbReference type="EC" id="2.1.1.72" evidence="2"/>
<keyword evidence="12" id="KW-1185">Reference proteome</keyword>
<dbReference type="Gene3D" id="3.40.50.150">
    <property type="entry name" value="Vaccinia Virus protein VP39"/>
    <property type="match status" value="1"/>
</dbReference>
<dbReference type="Gene3D" id="1.20.1260.30">
    <property type="match status" value="1"/>
</dbReference>
<dbReference type="GO" id="GO:0008170">
    <property type="term" value="F:N-methyltransferase activity"/>
    <property type="evidence" value="ECO:0007669"/>
    <property type="project" value="InterPro"/>
</dbReference>
<comment type="similarity">
    <text evidence="1">Belongs to the N(4)/N(6)-methyltransferase family.</text>
</comment>
<evidence type="ECO:0000313" key="12">
    <source>
        <dbReference type="Proteomes" id="UP000184171"/>
    </source>
</evidence>
<evidence type="ECO:0000313" key="11">
    <source>
        <dbReference type="EMBL" id="SHJ66674.1"/>
    </source>
</evidence>
<evidence type="ECO:0000259" key="10">
    <source>
        <dbReference type="Pfam" id="PF12161"/>
    </source>
</evidence>
<evidence type="ECO:0000256" key="1">
    <source>
        <dbReference type="ARBA" id="ARBA00006594"/>
    </source>
</evidence>
<dbReference type="PROSITE" id="PS00092">
    <property type="entry name" value="N6_MTASE"/>
    <property type="match status" value="1"/>
</dbReference>
<feature type="domain" description="DNA methylase adenine-specific" evidence="9">
    <location>
        <begin position="140"/>
        <end position="443"/>
    </location>
</feature>
<comment type="catalytic activity">
    <reaction evidence="7">
        <text>a 2'-deoxyadenosine in DNA + S-adenosyl-L-methionine = an N(6)-methyl-2'-deoxyadenosine in DNA + S-adenosyl-L-homocysteine + H(+)</text>
        <dbReference type="Rhea" id="RHEA:15197"/>
        <dbReference type="Rhea" id="RHEA-COMP:12418"/>
        <dbReference type="Rhea" id="RHEA-COMP:12419"/>
        <dbReference type="ChEBI" id="CHEBI:15378"/>
        <dbReference type="ChEBI" id="CHEBI:57856"/>
        <dbReference type="ChEBI" id="CHEBI:59789"/>
        <dbReference type="ChEBI" id="CHEBI:90615"/>
        <dbReference type="ChEBI" id="CHEBI:90616"/>
        <dbReference type="EC" id="2.1.1.72"/>
    </reaction>
</comment>
<keyword evidence="8" id="KW-0175">Coiled coil</keyword>
<dbReference type="PANTHER" id="PTHR42933:SF4">
    <property type="entry name" value="TYPE I RESTRICTION ENZYME ECOKI METHYLASE SUBUNIT"/>
    <property type="match status" value="1"/>
</dbReference>
<feature type="domain" description="N6 adenine-specific DNA methyltransferase N-terminal" evidence="10">
    <location>
        <begin position="5"/>
        <end position="130"/>
    </location>
</feature>
<dbReference type="EMBL" id="FQZT01000012">
    <property type="protein sequence ID" value="SHJ66674.1"/>
    <property type="molecule type" value="Genomic_DNA"/>
</dbReference>
<keyword evidence="5" id="KW-0949">S-adenosyl-L-methionine</keyword>
<dbReference type="SUPFAM" id="SSF53335">
    <property type="entry name" value="S-adenosyl-L-methionine-dependent methyltransferases"/>
    <property type="match status" value="1"/>
</dbReference>
<dbReference type="OrthoDB" id="9784823at2"/>
<sequence length="489" mass="55272">MSVSTTIKSIQDIMRKDAGVDGDAQRIGQLVWMFFLKIFDDQEQELELLSDEYSSPIPEQLRWRNWAADSEGITGDELLDFINNDLFKSLKELELNAGTNGRGLVVRSVFEDAYNYMKNGTLIRQVVNKINEIDFNRSTDRHTFGDIYEQILKDLQSAGNAGEFYTPRAVTQFMVDMVDPKLGEKLLDPACGTGGFLSCSIEHVRGNYVKTAEDEQLLQKSVFGVEKKALPHLLCTTNMLLHGVEVPSNIRHDNTLSRPLRDYGPKDRVDVVVTNPPFGGTEEDGIEANFPASFRTRETADLFLVLIMHLLKTGGRAAIVLPDGTLFGEGVKTRIKEKLLEDCNLHTVVRLPNGVFNPYTGIKTNLLFFTKGEPTKEVWYYEHPYPEGYKSYSKTKPMRIEEFAPEKAWWQNRVESEQAWKVSVEQIKVNGYNLDIKNPNTVEADHGDPEELLAEYKTLLASVSETREKLKQELMDALERATDAAGESA</sequence>
<dbReference type="GO" id="GO:0032259">
    <property type="term" value="P:methylation"/>
    <property type="evidence" value="ECO:0007669"/>
    <property type="project" value="UniProtKB-KW"/>
</dbReference>
<evidence type="ECO:0000259" key="9">
    <source>
        <dbReference type="Pfam" id="PF02384"/>
    </source>
</evidence>